<reference evidence="1 2" key="1">
    <citation type="journal article" date="2013" name="Int. J. Syst. Evol. Microbiol.">
        <title>Marinoscillum luteum sp. nov., isolated from marine sediment.</title>
        <authorList>
            <person name="Cha I.T."/>
            <person name="Park S.J."/>
            <person name="Kim S.J."/>
            <person name="Kim J.G."/>
            <person name="Jung M.Y."/>
            <person name="Shin K.S."/>
            <person name="Kwon K.K."/>
            <person name="Yang S.H."/>
            <person name="Seo Y.S."/>
            <person name="Rhee S.K."/>
        </authorList>
    </citation>
    <scope>NUCLEOTIDE SEQUENCE [LARGE SCALE GENOMIC DNA]</scope>
    <source>
        <strain evidence="1 2">KCTC 23939</strain>
    </source>
</reference>
<dbReference type="PANTHER" id="PTHR12993">
    <property type="entry name" value="N-ACETYLGLUCOSAMINYL-PHOSPHATIDYLINOSITOL DE-N-ACETYLASE-RELATED"/>
    <property type="match status" value="1"/>
</dbReference>
<gene>
    <name evidence="1" type="primary">bshB1</name>
    <name evidence="1" type="ORF">ACHKAR_01925</name>
</gene>
<dbReference type="PANTHER" id="PTHR12993:SF30">
    <property type="entry name" value="N-ACETYL-ALPHA-D-GLUCOSAMINYL L-MALATE DEACETYLASE 1"/>
    <property type="match status" value="1"/>
</dbReference>
<protein>
    <submittedName>
        <fullName evidence="1">Bacillithiol biosynthesis deacetylase BshB1</fullName>
    </submittedName>
</protein>
<proteinExistence type="predicted"/>
<dbReference type="InterPro" id="IPR023842">
    <property type="entry name" value="Bacillithiol_biosynth_BshB1"/>
</dbReference>
<sequence length="239" mass="27087">MKINILAFAAHPDDVELCCAGTLIVHQMRGFTTGIIDLTQGEMGTRGTAEQRLQEAKRAGEIMKVSVRENLGFADSFFTNDTEHQLKIVQKIREFQPDIVLTNALYDRHPDHGRAATMVEEACFKAGLKKVETLDAEGNPQKAWRPKKTYFCVQSVSLTPDFLVDISDAQELKMEAVRAYKSQFFDPNSQEPQTYISKPEFMQMIEARALEYGHRIGVKYAEGFMTKQSLGVKDLYHLM</sequence>
<organism evidence="1 2">
    <name type="scientific">Marinoscillum luteum</name>
    <dbReference type="NCBI Taxonomy" id="861051"/>
    <lineage>
        <taxon>Bacteria</taxon>
        <taxon>Pseudomonadati</taxon>
        <taxon>Bacteroidota</taxon>
        <taxon>Cytophagia</taxon>
        <taxon>Cytophagales</taxon>
        <taxon>Reichenbachiellaceae</taxon>
        <taxon>Marinoscillum</taxon>
    </lineage>
</organism>
<dbReference type="InterPro" id="IPR003737">
    <property type="entry name" value="GlcNAc_PI_deacetylase-related"/>
</dbReference>
<dbReference type="SUPFAM" id="SSF102588">
    <property type="entry name" value="LmbE-like"/>
    <property type="match status" value="1"/>
</dbReference>
<evidence type="ECO:0000313" key="2">
    <source>
        <dbReference type="Proteomes" id="UP001610063"/>
    </source>
</evidence>
<dbReference type="InterPro" id="IPR024078">
    <property type="entry name" value="LmbE-like_dom_sf"/>
</dbReference>
<dbReference type="Gene3D" id="3.40.50.10320">
    <property type="entry name" value="LmbE-like"/>
    <property type="match status" value="1"/>
</dbReference>
<dbReference type="EMBL" id="JBIPKE010000009">
    <property type="protein sequence ID" value="MFH6982173.1"/>
    <property type="molecule type" value="Genomic_DNA"/>
</dbReference>
<dbReference type="NCBIfam" id="TIGR04001">
    <property type="entry name" value="thiol_BshB1"/>
    <property type="match status" value="1"/>
</dbReference>
<accession>A0ABW7N3I0</accession>
<dbReference type="RefSeq" id="WP_159584472.1">
    <property type="nucleotide sequence ID" value="NZ_JBIPKE010000009.1"/>
</dbReference>
<evidence type="ECO:0000313" key="1">
    <source>
        <dbReference type="EMBL" id="MFH6982173.1"/>
    </source>
</evidence>
<dbReference type="Proteomes" id="UP001610063">
    <property type="component" value="Unassembled WGS sequence"/>
</dbReference>
<keyword evidence="2" id="KW-1185">Reference proteome</keyword>
<name>A0ABW7N3I0_9BACT</name>
<dbReference type="Pfam" id="PF02585">
    <property type="entry name" value="PIG-L"/>
    <property type="match status" value="1"/>
</dbReference>
<comment type="caution">
    <text evidence="1">The sequence shown here is derived from an EMBL/GenBank/DDBJ whole genome shotgun (WGS) entry which is preliminary data.</text>
</comment>